<gene>
    <name evidence="2" type="ORF">HZZ10_10505</name>
</gene>
<feature type="transmembrane region" description="Helical" evidence="1">
    <location>
        <begin position="152"/>
        <end position="170"/>
    </location>
</feature>
<feature type="transmembrane region" description="Helical" evidence="1">
    <location>
        <begin position="112"/>
        <end position="140"/>
    </location>
</feature>
<accession>A0A853ETW0</accession>
<evidence type="ECO:0000313" key="2">
    <source>
        <dbReference type="EMBL" id="NYS93947.1"/>
    </source>
</evidence>
<proteinExistence type="predicted"/>
<comment type="caution">
    <text evidence="2">The sequence shown here is derived from an EMBL/GenBank/DDBJ whole genome shotgun (WGS) entry which is preliminary data.</text>
</comment>
<evidence type="ECO:0000313" key="3">
    <source>
        <dbReference type="Proteomes" id="UP000561011"/>
    </source>
</evidence>
<dbReference type="AlphaFoldDB" id="A0A853ETW0"/>
<keyword evidence="3" id="KW-1185">Reference proteome</keyword>
<evidence type="ECO:0000256" key="1">
    <source>
        <dbReference type="SAM" id="Phobius"/>
    </source>
</evidence>
<feature type="transmembrane region" description="Helical" evidence="1">
    <location>
        <begin position="201"/>
        <end position="219"/>
    </location>
</feature>
<feature type="transmembrane region" description="Helical" evidence="1">
    <location>
        <begin position="41"/>
        <end position="67"/>
    </location>
</feature>
<name>A0A853ETW0_9MICO</name>
<reference evidence="2 3" key="1">
    <citation type="submission" date="2020-07" db="EMBL/GenBank/DDBJ databases">
        <title>MOT database genomes.</title>
        <authorList>
            <person name="Joseph S."/>
            <person name="Aduse-Opoku J."/>
            <person name="Hashim A."/>
            <person name="Wade W."/>
            <person name="Curtis M."/>
        </authorList>
    </citation>
    <scope>NUCLEOTIDE SEQUENCE [LARGE SCALE GENOMIC DNA]</scope>
    <source>
        <strain evidence="2 3">DSM 100099</strain>
    </source>
</reference>
<sequence length="233" mass="24265">MVGRAGSTGRDGDGGTVLLGWVGEAQLPEEPASRTSTPVRWIAGAVGVVTVLAVAQLLIEALTVLLARQAAPYESSFGSRVHATELPQLLELTKNGGRNPVYLDELPTTLRVIAAAPVLVHAATILVAGVLVVGLVLAVTHGRRSWTSARPMLALLGPVLLAGGLLVGLGDTVAVRLVSTAVFEVPGIISVDGFRLAGPQWPWTMIAAGLVVLVLRLVFREGARLQDEVDSVV</sequence>
<dbReference type="RefSeq" id="WP_179913467.1">
    <property type="nucleotide sequence ID" value="NZ_JACBYE010000023.1"/>
</dbReference>
<protein>
    <recommendedName>
        <fullName evidence="4">DUF2975 domain-containing protein</fullName>
    </recommendedName>
</protein>
<dbReference type="EMBL" id="JACBYE010000023">
    <property type="protein sequence ID" value="NYS93947.1"/>
    <property type="molecule type" value="Genomic_DNA"/>
</dbReference>
<evidence type="ECO:0008006" key="4">
    <source>
        <dbReference type="Google" id="ProtNLM"/>
    </source>
</evidence>
<organism evidence="2 3">
    <name type="scientific">Sanguibacter inulinus</name>
    <dbReference type="NCBI Taxonomy" id="60922"/>
    <lineage>
        <taxon>Bacteria</taxon>
        <taxon>Bacillati</taxon>
        <taxon>Actinomycetota</taxon>
        <taxon>Actinomycetes</taxon>
        <taxon>Micrococcales</taxon>
        <taxon>Sanguibacteraceae</taxon>
        <taxon>Sanguibacter</taxon>
    </lineage>
</organism>
<keyword evidence="1" id="KW-1133">Transmembrane helix</keyword>
<dbReference type="Proteomes" id="UP000561011">
    <property type="component" value="Unassembled WGS sequence"/>
</dbReference>
<keyword evidence="1" id="KW-0472">Membrane</keyword>
<keyword evidence="1" id="KW-0812">Transmembrane</keyword>